<evidence type="ECO:0000259" key="2">
    <source>
        <dbReference type="Pfam" id="PF10145"/>
    </source>
</evidence>
<dbReference type="InterPro" id="IPR010090">
    <property type="entry name" value="Phage_tape_meas"/>
</dbReference>
<sequence>MARNLQLALTLFAKDTASKVLRKTMQDTINQSKSVAKADNQLGKSQKQSADTAIRSSKSLQSEWQRASNARSTLGIRSERDIQREIQLTQAAYNRLTRTGTLSANEQSRAFASMSERVSKLRGELSGASQSLSRFERAKGIGSNAMAIAGGVAAMGAVLAQPVRNQMSYDSRVAMMANTAYAERGVEGRIEGKKELSGAIKNAVTIGGGTKESAADTLDKLLASGAVDMDSAKTLLPVIQKYATATGADPTDLANIVISLKRSFGIQNKDVEKALNMSIVGGQEGSYELADMAKALPEQLALAKSLGMSGLDDYATLLGVNQGAATTAGTSSQAGTNVINLLAKINSKDAARAAARVEYNGKGIDLPGSLAAAKEKGINPIDAFMGIVDKVVANDPAYQKLEAKLKTAKGEDRKQVLESMSKILEGSAIGSIIADQQALLGLLGYRGNKEYVQGVIKKSNEQRELRPGEGAGDINFAVISDTPDFKTDQLKNVRDFAEMDSIKPLSDVLGRLSKELTDYAEQYPGLTVAVSGATTGIKALAAGAAAVAGIRILTGGGIPGISKKGGSFNPTDILSGDNSNSGVVPVYVTNWQDIGEKNKLVDAFKDLPGAVGKFASYVNVVTALKESFDERRKQNQKEADEKGVNVGEYLISKRANQKPLFDFDPASWWSKPSTIGNGDNPDSFGVPAYMKSTQQQGYPSIPIQIQNRMELDGKVLAESTNEVNAAQANRGSTGG</sequence>
<proteinExistence type="predicted"/>
<dbReference type="AlphaFoldDB" id="A0A0H3AWX6"/>
<feature type="compositionally biased region" description="Polar residues" evidence="1">
    <location>
        <begin position="42"/>
        <end position="71"/>
    </location>
</feature>
<dbReference type="KEGG" id="ypy:YPK_0190"/>
<evidence type="ECO:0000256" key="1">
    <source>
        <dbReference type="SAM" id="MobiDB-lite"/>
    </source>
</evidence>
<dbReference type="EMBL" id="CP000950">
    <property type="protein sequence ID" value="ACA66503.1"/>
    <property type="molecule type" value="Genomic_DNA"/>
</dbReference>
<evidence type="ECO:0000313" key="3">
    <source>
        <dbReference type="EMBL" id="ACA66503.1"/>
    </source>
</evidence>
<accession>A0A0H3AWX6</accession>
<gene>
    <name evidence="3" type="ordered locus">YPK_0190</name>
</gene>
<organism evidence="3">
    <name type="scientific">Yersinia pseudotuberculosis serotype O:3 (strain YPIII)</name>
    <dbReference type="NCBI Taxonomy" id="502800"/>
    <lineage>
        <taxon>Bacteria</taxon>
        <taxon>Pseudomonadati</taxon>
        <taxon>Pseudomonadota</taxon>
        <taxon>Gammaproteobacteria</taxon>
        <taxon>Enterobacterales</taxon>
        <taxon>Yersiniaceae</taxon>
        <taxon>Yersinia</taxon>
    </lineage>
</organism>
<reference evidence="3" key="1">
    <citation type="submission" date="2008-02" db="EMBL/GenBank/DDBJ databases">
        <title>Complete sequence of Yersinia pseudotuberculosis YPIII.</title>
        <authorList>
            <consortium name="US DOE Joint Genome Institute"/>
            <person name="Challacombe J.F."/>
            <person name="Bruce D."/>
            <person name="Detter J.C."/>
            <person name="Green L."/>
            <person name="Land M."/>
            <person name="Munk C."/>
            <person name="Lindler L.E."/>
            <person name="Nikolich M.P."/>
            <person name="Brettin T."/>
        </authorList>
    </citation>
    <scope>NUCLEOTIDE SEQUENCE</scope>
    <source>
        <strain evidence="3">YPIII</strain>
    </source>
</reference>
<dbReference type="PATRIC" id="fig|502800.11.peg.797"/>
<feature type="region of interest" description="Disordered" evidence="1">
    <location>
        <begin position="36"/>
        <end position="71"/>
    </location>
</feature>
<dbReference type="Pfam" id="PF10145">
    <property type="entry name" value="PhageMin_Tail"/>
    <property type="match status" value="1"/>
</dbReference>
<protein>
    <recommendedName>
        <fullName evidence="2">Phage tail tape measure protein domain-containing protein</fullName>
    </recommendedName>
</protein>
<name>A0A0H3AWX6_YERPY</name>
<feature type="domain" description="Phage tail tape measure protein" evidence="2">
    <location>
        <begin position="210"/>
        <end position="406"/>
    </location>
</feature>
<dbReference type="RefSeq" id="WP_012303392.1">
    <property type="nucleotide sequence ID" value="NZ_CP009792.1"/>
</dbReference>